<dbReference type="InterPro" id="IPR001763">
    <property type="entry name" value="Rhodanese-like_dom"/>
</dbReference>
<dbReference type="Pfam" id="PF00581">
    <property type="entry name" value="Rhodanese"/>
    <property type="match status" value="1"/>
</dbReference>
<proteinExistence type="predicted"/>
<dbReference type="Proteomes" id="UP001085076">
    <property type="component" value="Miscellaneous, Linkage group lg03"/>
</dbReference>
<dbReference type="EMBL" id="JAGGNH010000003">
    <property type="protein sequence ID" value="KAJ0978239.1"/>
    <property type="molecule type" value="Genomic_DNA"/>
</dbReference>
<evidence type="ECO:0000259" key="1">
    <source>
        <dbReference type="PROSITE" id="PS50206"/>
    </source>
</evidence>
<dbReference type="PANTHER" id="PTHR45510:SF1">
    <property type="entry name" value="RHODANESE-LIKE DOMAIN-CONTAINING PROTEIN 10"/>
    <property type="match status" value="1"/>
</dbReference>
<accession>A0A9D5CSS1</accession>
<dbReference type="CDD" id="cd00158">
    <property type="entry name" value="RHOD"/>
    <property type="match status" value="1"/>
</dbReference>
<dbReference type="SUPFAM" id="SSF52821">
    <property type="entry name" value="Rhodanese/Cell cycle control phosphatase"/>
    <property type="match status" value="1"/>
</dbReference>
<feature type="domain" description="Rhodanese" evidence="1">
    <location>
        <begin position="50"/>
        <end position="174"/>
    </location>
</feature>
<evidence type="ECO:0000313" key="2">
    <source>
        <dbReference type="EMBL" id="KAJ0978239.1"/>
    </source>
</evidence>
<sequence>MGSATVGVHQALSTTLRTVNASASSAQQEELLRSGKVRAIPPKDAAQALREEGYKLLDVRPAWEWDKAQVAGSIHVPLFVEDTAMDPLTLLKKWVHFGYIGLWTGQLLTTINDQFLSQVEDAIADKDAKLLVACGEGLRSRIALKVLDKGGYNNLGWLAGGFNRSKDADFPDVQGSGKLQFATIGGVSYFFLQLLLFLQVLGKENE</sequence>
<reference evidence="2" key="2">
    <citation type="journal article" date="2022" name="Hortic Res">
        <title>The genome of Dioscorea zingiberensis sheds light on the biosynthesis, origin and evolution of the medicinally important diosgenin saponins.</title>
        <authorList>
            <person name="Li Y."/>
            <person name="Tan C."/>
            <person name="Li Z."/>
            <person name="Guo J."/>
            <person name="Li S."/>
            <person name="Chen X."/>
            <person name="Wang C."/>
            <person name="Dai X."/>
            <person name="Yang H."/>
            <person name="Song W."/>
            <person name="Hou L."/>
            <person name="Xu J."/>
            <person name="Tong Z."/>
            <person name="Xu A."/>
            <person name="Yuan X."/>
            <person name="Wang W."/>
            <person name="Yang Q."/>
            <person name="Chen L."/>
            <person name="Sun Z."/>
            <person name="Wang K."/>
            <person name="Pan B."/>
            <person name="Chen J."/>
            <person name="Bao Y."/>
            <person name="Liu F."/>
            <person name="Qi X."/>
            <person name="Gang D.R."/>
            <person name="Wen J."/>
            <person name="Li J."/>
        </authorList>
    </citation>
    <scope>NUCLEOTIDE SEQUENCE</scope>
    <source>
        <strain evidence="2">Dzin_1.0</strain>
    </source>
</reference>
<dbReference type="PANTHER" id="PTHR45510">
    <property type="entry name" value="RHODANESE-LIKE DOMAIN-CONTAINING PROTEIN 10"/>
    <property type="match status" value="1"/>
</dbReference>
<gene>
    <name evidence="2" type="ORF">J5N97_013713</name>
</gene>
<keyword evidence="3" id="KW-1185">Reference proteome</keyword>
<dbReference type="InterPro" id="IPR036873">
    <property type="entry name" value="Rhodanese-like_dom_sf"/>
</dbReference>
<comment type="caution">
    <text evidence="2">The sequence shown here is derived from an EMBL/GenBank/DDBJ whole genome shotgun (WGS) entry which is preliminary data.</text>
</comment>
<evidence type="ECO:0000313" key="3">
    <source>
        <dbReference type="Proteomes" id="UP001085076"/>
    </source>
</evidence>
<dbReference type="Gene3D" id="3.40.250.10">
    <property type="entry name" value="Rhodanese-like domain"/>
    <property type="match status" value="1"/>
</dbReference>
<protein>
    <recommendedName>
        <fullName evidence="1">Rhodanese domain-containing protein</fullName>
    </recommendedName>
</protein>
<dbReference type="FunFam" id="3.40.250.10:FF:000047">
    <property type="entry name" value="Rhodanese-like domain-containing protein 10"/>
    <property type="match status" value="1"/>
</dbReference>
<organism evidence="2 3">
    <name type="scientific">Dioscorea zingiberensis</name>
    <dbReference type="NCBI Taxonomy" id="325984"/>
    <lineage>
        <taxon>Eukaryota</taxon>
        <taxon>Viridiplantae</taxon>
        <taxon>Streptophyta</taxon>
        <taxon>Embryophyta</taxon>
        <taxon>Tracheophyta</taxon>
        <taxon>Spermatophyta</taxon>
        <taxon>Magnoliopsida</taxon>
        <taxon>Liliopsida</taxon>
        <taxon>Dioscoreales</taxon>
        <taxon>Dioscoreaceae</taxon>
        <taxon>Dioscorea</taxon>
    </lineage>
</organism>
<name>A0A9D5CSS1_9LILI</name>
<dbReference type="PROSITE" id="PS50206">
    <property type="entry name" value="RHODANESE_3"/>
    <property type="match status" value="1"/>
</dbReference>
<dbReference type="OrthoDB" id="566238at2759"/>
<dbReference type="GO" id="GO:0009507">
    <property type="term" value="C:chloroplast"/>
    <property type="evidence" value="ECO:0007669"/>
    <property type="project" value="TreeGrafter"/>
</dbReference>
<dbReference type="SMART" id="SM00450">
    <property type="entry name" value="RHOD"/>
    <property type="match status" value="1"/>
</dbReference>
<dbReference type="InterPro" id="IPR044614">
    <property type="entry name" value="STR10"/>
</dbReference>
<dbReference type="AlphaFoldDB" id="A0A9D5CSS1"/>
<reference evidence="2" key="1">
    <citation type="submission" date="2021-03" db="EMBL/GenBank/DDBJ databases">
        <authorList>
            <person name="Li Z."/>
            <person name="Yang C."/>
        </authorList>
    </citation>
    <scope>NUCLEOTIDE SEQUENCE</scope>
    <source>
        <strain evidence="2">Dzin_1.0</strain>
        <tissue evidence="2">Leaf</tissue>
    </source>
</reference>